<comment type="caution">
    <text evidence="1">The sequence shown here is derived from an EMBL/GenBank/DDBJ whole genome shotgun (WGS) entry which is preliminary data.</text>
</comment>
<sequence>MGEEKGLSTHNKALCIKRESNPRRVELTARDGNDPGYHYPINAWTVVLWALDGSQDTIADYLYMVPPNFDP</sequence>
<protein>
    <submittedName>
        <fullName evidence="1">Uncharacterized protein</fullName>
    </submittedName>
</protein>
<accession>A0A409X8H6</accession>
<evidence type="ECO:0000313" key="2">
    <source>
        <dbReference type="Proteomes" id="UP000283269"/>
    </source>
</evidence>
<organism evidence="1 2">
    <name type="scientific">Psilocybe cyanescens</name>
    <dbReference type="NCBI Taxonomy" id="93625"/>
    <lineage>
        <taxon>Eukaryota</taxon>
        <taxon>Fungi</taxon>
        <taxon>Dikarya</taxon>
        <taxon>Basidiomycota</taxon>
        <taxon>Agaricomycotina</taxon>
        <taxon>Agaricomycetes</taxon>
        <taxon>Agaricomycetidae</taxon>
        <taxon>Agaricales</taxon>
        <taxon>Agaricineae</taxon>
        <taxon>Strophariaceae</taxon>
        <taxon>Psilocybe</taxon>
    </lineage>
</organism>
<dbReference type="EMBL" id="NHYD01002385">
    <property type="protein sequence ID" value="PPQ87076.1"/>
    <property type="molecule type" value="Genomic_DNA"/>
</dbReference>
<name>A0A409X8H6_PSICY</name>
<gene>
    <name evidence="1" type="ORF">CVT25_000056</name>
</gene>
<dbReference type="InParanoid" id="A0A409X8H6"/>
<keyword evidence="2" id="KW-1185">Reference proteome</keyword>
<proteinExistence type="predicted"/>
<dbReference type="AlphaFoldDB" id="A0A409X8H6"/>
<reference evidence="1 2" key="1">
    <citation type="journal article" date="2018" name="Evol. Lett.">
        <title>Horizontal gene cluster transfer increased hallucinogenic mushroom diversity.</title>
        <authorList>
            <person name="Reynolds H.T."/>
            <person name="Vijayakumar V."/>
            <person name="Gluck-Thaler E."/>
            <person name="Korotkin H.B."/>
            <person name="Matheny P.B."/>
            <person name="Slot J.C."/>
        </authorList>
    </citation>
    <scope>NUCLEOTIDE SEQUENCE [LARGE SCALE GENOMIC DNA]</scope>
    <source>
        <strain evidence="1 2">2631</strain>
    </source>
</reference>
<evidence type="ECO:0000313" key="1">
    <source>
        <dbReference type="EMBL" id="PPQ87076.1"/>
    </source>
</evidence>
<dbReference type="Proteomes" id="UP000283269">
    <property type="component" value="Unassembled WGS sequence"/>
</dbReference>